<evidence type="ECO:0000256" key="1">
    <source>
        <dbReference type="SAM" id="MobiDB-lite"/>
    </source>
</evidence>
<protein>
    <submittedName>
        <fullName evidence="2">Uncharacterized protein</fullName>
    </submittedName>
</protein>
<organism evidence="2 3">
    <name type="scientific">Streptomyces violaceolatus</name>
    <dbReference type="NCBI Taxonomy" id="67378"/>
    <lineage>
        <taxon>Bacteria</taxon>
        <taxon>Bacillati</taxon>
        <taxon>Actinomycetota</taxon>
        <taxon>Actinomycetes</taxon>
        <taxon>Kitasatosporales</taxon>
        <taxon>Streptomycetaceae</taxon>
        <taxon>Streptomyces</taxon>
        <taxon>Streptomyces violaceoruber group</taxon>
    </lineage>
</organism>
<name>A0ABN3TCV4_9ACTN</name>
<dbReference type="Proteomes" id="UP001499989">
    <property type="component" value="Unassembled WGS sequence"/>
</dbReference>
<sequence length="98" mass="10397">MEVQVAPQIPSRLALVLSPSACGTFGPAVGNVRPPPRTRGPRTGDRREQENPEVSMWKCQRCKGNGKCTSCDGSGSRGVWKCDSCRGSGDCKACDGRG</sequence>
<keyword evidence="3" id="KW-1185">Reference proteome</keyword>
<accession>A0ABN3TCV4</accession>
<feature type="region of interest" description="Disordered" evidence="1">
    <location>
        <begin position="25"/>
        <end position="53"/>
    </location>
</feature>
<gene>
    <name evidence="2" type="ORF">GCM10010310_66350</name>
</gene>
<evidence type="ECO:0000313" key="3">
    <source>
        <dbReference type="Proteomes" id="UP001499989"/>
    </source>
</evidence>
<dbReference type="EMBL" id="BAAASK010000029">
    <property type="protein sequence ID" value="GAA2699414.1"/>
    <property type="molecule type" value="Genomic_DNA"/>
</dbReference>
<reference evidence="2 3" key="1">
    <citation type="journal article" date="2019" name="Int. J. Syst. Evol. Microbiol.">
        <title>The Global Catalogue of Microorganisms (GCM) 10K type strain sequencing project: providing services to taxonomists for standard genome sequencing and annotation.</title>
        <authorList>
            <consortium name="The Broad Institute Genomics Platform"/>
            <consortium name="The Broad Institute Genome Sequencing Center for Infectious Disease"/>
            <person name="Wu L."/>
            <person name="Ma J."/>
        </authorList>
    </citation>
    <scope>NUCLEOTIDE SEQUENCE [LARGE SCALE GENOMIC DNA]</scope>
    <source>
        <strain evidence="2 3">JCM 4531</strain>
    </source>
</reference>
<proteinExistence type="predicted"/>
<comment type="caution">
    <text evidence="2">The sequence shown here is derived from an EMBL/GenBank/DDBJ whole genome shotgun (WGS) entry which is preliminary data.</text>
</comment>
<evidence type="ECO:0000313" key="2">
    <source>
        <dbReference type="EMBL" id="GAA2699414.1"/>
    </source>
</evidence>